<dbReference type="InterPro" id="IPR017871">
    <property type="entry name" value="ABC_transporter-like_CS"/>
</dbReference>
<dbReference type="AlphaFoldDB" id="Q1PWP0"/>
<evidence type="ECO:0000256" key="7">
    <source>
        <dbReference type="ARBA" id="ARBA00022989"/>
    </source>
</evidence>
<dbReference type="Proteomes" id="UP000221734">
    <property type="component" value="Chromosome Kuenenia_stuttgartiensis_MBR1"/>
</dbReference>
<dbReference type="SUPFAM" id="SSF90123">
    <property type="entry name" value="ABC transporter transmembrane region"/>
    <property type="match status" value="1"/>
</dbReference>
<evidence type="ECO:0000313" key="13">
    <source>
        <dbReference type="EMBL" id="SOH05024.1"/>
    </source>
</evidence>
<feature type="transmembrane region" description="Helical" evidence="9">
    <location>
        <begin position="29"/>
        <end position="47"/>
    </location>
</feature>
<dbReference type="InterPro" id="IPR003439">
    <property type="entry name" value="ABC_transporter-like_ATP-bd"/>
</dbReference>
<feature type="transmembrane region" description="Helical" evidence="9">
    <location>
        <begin position="260"/>
        <end position="278"/>
    </location>
</feature>
<evidence type="ECO:0000313" key="14">
    <source>
        <dbReference type="Proteomes" id="UP000221734"/>
    </source>
</evidence>
<dbReference type="PROSITE" id="PS50929">
    <property type="entry name" value="ABC_TM1F"/>
    <property type="match status" value="1"/>
</dbReference>
<feature type="transmembrane region" description="Helical" evidence="9">
    <location>
        <begin position="145"/>
        <end position="164"/>
    </location>
</feature>
<dbReference type="RefSeq" id="WP_099325677.1">
    <property type="nucleotide sequence ID" value="NZ_LT934425.1"/>
</dbReference>
<dbReference type="SMR" id="Q1PWP0"/>
<reference evidence="12" key="1">
    <citation type="journal article" date="2006" name="Nature">
        <title>Deciphering the evolution and metabolism of an anammox bacterium from a community genome.</title>
        <authorList>
            <person name="Strous M."/>
            <person name="Pelletier E."/>
            <person name="Mangenot S."/>
            <person name="Rattei T."/>
            <person name="Lehner A."/>
            <person name="Taylor M.W."/>
            <person name="Horn M."/>
            <person name="Daims H."/>
            <person name="Bartol-Mavel D."/>
            <person name="Wincker P."/>
            <person name="Barbe V."/>
            <person name="Fonknechten N."/>
            <person name="Vallenet D."/>
            <person name="Segurens B."/>
            <person name="Schenowitz-Truong C."/>
            <person name="Medigue C."/>
            <person name="Collingro A."/>
            <person name="Snel B."/>
            <person name="Dutilh B.E."/>
            <person name="OpDenCamp H.J.M."/>
            <person name="vanDerDrift C."/>
            <person name="Cirpus I."/>
            <person name="vanDePas-Schoonen K.T."/>
            <person name="Harhangi H.R."/>
            <person name="vanNiftrik L."/>
            <person name="Schmid M."/>
            <person name="Keltjens J."/>
            <person name="vanDeVossenberg J."/>
            <person name="Kartal B."/>
            <person name="Meier H."/>
            <person name="Frishman D."/>
            <person name="Huynen M.A."/>
            <person name="Mewes H."/>
            <person name="Weissenbach J."/>
            <person name="Jetten M.S.M."/>
            <person name="Wagner M."/>
            <person name="LePaslier D."/>
        </authorList>
    </citation>
    <scope>NUCLEOTIDE SEQUENCE</scope>
</reference>
<accession>Q1PWP0</accession>
<evidence type="ECO:0000256" key="3">
    <source>
        <dbReference type="ARBA" id="ARBA00022475"/>
    </source>
</evidence>
<dbReference type="EMBL" id="LT934425">
    <property type="protein sequence ID" value="SOH05024.1"/>
    <property type="molecule type" value="Genomic_DNA"/>
</dbReference>
<dbReference type="PROSITE" id="PS00211">
    <property type="entry name" value="ABC_TRANSPORTER_1"/>
    <property type="match status" value="1"/>
</dbReference>
<dbReference type="GO" id="GO:0015421">
    <property type="term" value="F:ABC-type oligopeptide transporter activity"/>
    <property type="evidence" value="ECO:0007669"/>
    <property type="project" value="TreeGrafter"/>
</dbReference>
<dbReference type="Pfam" id="PF00005">
    <property type="entry name" value="ABC_tran"/>
    <property type="match status" value="1"/>
</dbReference>
<feature type="transmembrane region" description="Helical" evidence="9">
    <location>
        <begin position="290"/>
        <end position="311"/>
    </location>
</feature>
<keyword evidence="7 9" id="KW-1133">Transmembrane helix</keyword>
<dbReference type="KEGG" id="kst:KSMBR1_2537"/>
<keyword evidence="4 9" id="KW-0812">Transmembrane</keyword>
<evidence type="ECO:0000256" key="8">
    <source>
        <dbReference type="ARBA" id="ARBA00023136"/>
    </source>
</evidence>
<dbReference type="GO" id="GO:0016887">
    <property type="term" value="F:ATP hydrolysis activity"/>
    <property type="evidence" value="ECO:0007669"/>
    <property type="project" value="InterPro"/>
</dbReference>
<dbReference type="Pfam" id="PF00664">
    <property type="entry name" value="ABC_membrane"/>
    <property type="match status" value="1"/>
</dbReference>
<dbReference type="InterPro" id="IPR036640">
    <property type="entry name" value="ABC1_TM_sf"/>
</dbReference>
<proteinExistence type="predicted"/>
<dbReference type="PROSITE" id="PS50893">
    <property type="entry name" value="ABC_TRANSPORTER_2"/>
    <property type="match status" value="1"/>
</dbReference>
<evidence type="ECO:0000256" key="9">
    <source>
        <dbReference type="SAM" id="Phobius"/>
    </source>
</evidence>
<gene>
    <name evidence="12" type="primary">MsbA</name>
    <name evidence="13" type="synonym">msbA_2</name>
    <name evidence="13" type="ORF">KSMBR1_2537</name>
    <name evidence="12" type="ORF">kustc0905</name>
</gene>
<feature type="domain" description="ABC transporter" evidence="10">
    <location>
        <begin position="347"/>
        <end position="583"/>
    </location>
</feature>
<protein>
    <submittedName>
        <fullName evidence="12">Similar to ABC Multidrug Transporter (ATP Binding Cassette)</fullName>
    </submittedName>
</protein>
<sequence>MLIRFMKKLKTLWQRSIVYRVFVKKYRRYFIIGAISLITVDIINIFPPLIIKKTIDMLSGDSNMRGIAYYIGLFLLATFFQGACRYVWRIYFIGTSFRCEHDLRMAFFKHIETQSQRFFQKYKTGDLMSRATNDMNAIRMAVGPGLLIGLDALLYFIVIPPIIIWLSPKLSLFTCILMPLTPFIAYKIRNVIDRQFCSVQEQFSRVSEKVRESISGIRVVKSFNISQQEEAALRELSEDFVKKNLKLAIPQSLLGPAFEYITYLGIIMLLCIGGRMVIQGDITLGTLVAFQSYISMMIWPMTAVGWCVSLLQRGNASMKRIDEVMEEKPEIDKHSVTSKKVTLKGDIEFRDVHFQYYKQDKWILKGIHLKIRAGQRVAIVGSIGSGKTTLLSLLPRILSVKDGTVFIDGMDINAMDVTLLRRCIGFVPQEAFLFSERIADAILFGNAGEETGEKVRELARMVKLEAEIQKLPEQYESYLGERGVNLSGGQKQRLTIARALAVNPDIIIMDDCLSAVDVQGEHFILHNIATKFPGKTLIIVTHRLPAIRDFDVIVVMKEGMIVEKGTHAELIKMNGEYSALYRKEELEEGIEIL</sequence>
<evidence type="ECO:0000256" key="4">
    <source>
        <dbReference type="ARBA" id="ARBA00022692"/>
    </source>
</evidence>
<keyword evidence="5" id="KW-0547">Nucleotide-binding</keyword>
<feature type="transmembrane region" description="Helical" evidence="9">
    <location>
        <begin position="67"/>
        <end position="88"/>
    </location>
</feature>
<dbReference type="OrthoDB" id="9762778at2"/>
<evidence type="ECO:0000256" key="6">
    <source>
        <dbReference type="ARBA" id="ARBA00022840"/>
    </source>
</evidence>
<evidence type="ECO:0000256" key="2">
    <source>
        <dbReference type="ARBA" id="ARBA00022448"/>
    </source>
</evidence>
<evidence type="ECO:0000256" key="5">
    <source>
        <dbReference type="ARBA" id="ARBA00022741"/>
    </source>
</evidence>
<evidence type="ECO:0000259" key="11">
    <source>
        <dbReference type="PROSITE" id="PS50929"/>
    </source>
</evidence>
<reference evidence="13" key="3">
    <citation type="submission" date="2017-10" db="EMBL/GenBank/DDBJ databases">
        <authorList>
            <person name="Banno H."/>
            <person name="Chua N.-H."/>
        </authorList>
    </citation>
    <scope>NUCLEOTIDE SEQUENCE [LARGE SCALE GENOMIC DNA]</scope>
    <source>
        <strain evidence="13">Kuenenia_mbr1_ru-nijmegen</strain>
    </source>
</reference>
<keyword evidence="8 9" id="KW-0472">Membrane</keyword>
<dbReference type="InterPro" id="IPR039421">
    <property type="entry name" value="Type_1_exporter"/>
</dbReference>
<feature type="domain" description="ABC transmembrane type-1" evidence="11">
    <location>
        <begin position="31"/>
        <end position="313"/>
    </location>
</feature>
<dbReference type="PANTHER" id="PTHR43394">
    <property type="entry name" value="ATP-DEPENDENT PERMEASE MDL1, MITOCHONDRIAL"/>
    <property type="match status" value="1"/>
</dbReference>
<dbReference type="InterPro" id="IPR003593">
    <property type="entry name" value="AAA+_ATPase"/>
</dbReference>
<reference evidence="14" key="4">
    <citation type="submission" date="2017-10" db="EMBL/GenBank/DDBJ databases">
        <authorList>
            <person name="Frank J."/>
        </authorList>
    </citation>
    <scope>NUCLEOTIDE SEQUENCE [LARGE SCALE GENOMIC DNA]</scope>
</reference>
<dbReference type="SMART" id="SM00382">
    <property type="entry name" value="AAA"/>
    <property type="match status" value="1"/>
</dbReference>
<dbReference type="SUPFAM" id="SSF52540">
    <property type="entry name" value="P-loop containing nucleoside triphosphate hydrolases"/>
    <property type="match status" value="1"/>
</dbReference>
<evidence type="ECO:0000313" key="12">
    <source>
        <dbReference type="EMBL" id="CAJ71650.1"/>
    </source>
</evidence>
<dbReference type="EMBL" id="CT573073">
    <property type="protein sequence ID" value="CAJ71650.1"/>
    <property type="molecule type" value="Genomic_DNA"/>
</dbReference>
<dbReference type="Gene3D" id="3.40.50.300">
    <property type="entry name" value="P-loop containing nucleotide triphosphate hydrolases"/>
    <property type="match status" value="1"/>
</dbReference>
<keyword evidence="14" id="KW-1185">Reference proteome</keyword>
<dbReference type="InterPro" id="IPR011527">
    <property type="entry name" value="ABC1_TM_dom"/>
</dbReference>
<dbReference type="PANTHER" id="PTHR43394:SF1">
    <property type="entry name" value="ATP-BINDING CASSETTE SUB-FAMILY B MEMBER 10, MITOCHONDRIAL"/>
    <property type="match status" value="1"/>
</dbReference>
<dbReference type="CDD" id="cd18541">
    <property type="entry name" value="ABC_6TM_TmrB_like"/>
    <property type="match status" value="1"/>
</dbReference>
<dbReference type="GO" id="GO:0005886">
    <property type="term" value="C:plasma membrane"/>
    <property type="evidence" value="ECO:0007669"/>
    <property type="project" value="UniProtKB-SubCell"/>
</dbReference>
<keyword evidence="6" id="KW-0067">ATP-binding</keyword>
<keyword evidence="3" id="KW-1003">Cell membrane</keyword>
<comment type="subcellular location">
    <subcellularLocation>
        <location evidence="1">Cell membrane</location>
        <topology evidence="1">Multi-pass membrane protein</topology>
    </subcellularLocation>
</comment>
<keyword evidence="2" id="KW-0813">Transport</keyword>
<dbReference type="GO" id="GO:0005524">
    <property type="term" value="F:ATP binding"/>
    <property type="evidence" value="ECO:0007669"/>
    <property type="project" value="UniProtKB-KW"/>
</dbReference>
<evidence type="ECO:0000259" key="10">
    <source>
        <dbReference type="PROSITE" id="PS50893"/>
    </source>
</evidence>
<dbReference type="Gene3D" id="1.20.1560.10">
    <property type="entry name" value="ABC transporter type 1, transmembrane domain"/>
    <property type="match status" value="1"/>
</dbReference>
<evidence type="ECO:0000256" key="1">
    <source>
        <dbReference type="ARBA" id="ARBA00004651"/>
    </source>
</evidence>
<organism evidence="12">
    <name type="scientific">Kuenenia stuttgartiensis</name>
    <dbReference type="NCBI Taxonomy" id="174633"/>
    <lineage>
        <taxon>Bacteria</taxon>
        <taxon>Pseudomonadati</taxon>
        <taxon>Planctomycetota</taxon>
        <taxon>Candidatus Brocadiia</taxon>
        <taxon>Candidatus Brocadiales</taxon>
        <taxon>Candidatus Brocadiaceae</taxon>
        <taxon>Candidatus Kuenenia</taxon>
    </lineage>
</organism>
<dbReference type="FunFam" id="3.40.50.300:FF:000221">
    <property type="entry name" value="Multidrug ABC transporter ATP-binding protein"/>
    <property type="match status" value="1"/>
</dbReference>
<dbReference type="InterPro" id="IPR027417">
    <property type="entry name" value="P-loop_NTPase"/>
</dbReference>
<name>Q1PWP0_KUEST</name>
<reference evidence="12" key="2">
    <citation type="submission" date="2006-01" db="EMBL/GenBank/DDBJ databases">
        <authorList>
            <person name="Genoscope"/>
        </authorList>
    </citation>
    <scope>NUCLEOTIDE SEQUENCE</scope>
</reference>
<feature type="transmembrane region" description="Helical" evidence="9">
    <location>
        <begin position="170"/>
        <end position="186"/>
    </location>
</feature>